<dbReference type="AlphaFoldDB" id="A0A7J0FZM2"/>
<keyword evidence="8" id="KW-1185">Reference proteome</keyword>
<name>A0A7J0FZM2_9ERIC</name>
<evidence type="ECO:0000256" key="3">
    <source>
        <dbReference type="ARBA" id="ARBA00022989"/>
    </source>
</evidence>
<dbReference type="InterPro" id="IPR044839">
    <property type="entry name" value="NDR1-like"/>
</dbReference>
<comment type="subcellular location">
    <subcellularLocation>
        <location evidence="1">Membrane</location>
        <topology evidence="1">Single-pass membrane protein</topology>
    </subcellularLocation>
</comment>
<evidence type="ECO:0000259" key="6">
    <source>
        <dbReference type="Pfam" id="PF03168"/>
    </source>
</evidence>
<comment type="caution">
    <text evidence="7">The sequence shown here is derived from an EMBL/GenBank/DDBJ whole genome shotgun (WGS) entry which is preliminary data.</text>
</comment>
<proteinExistence type="predicted"/>
<dbReference type="PANTHER" id="PTHR31234">
    <property type="entry name" value="LATE EMBRYOGENESIS ABUNDANT (LEA) HYDROXYPROLINE-RICH GLYCOPROTEIN FAMILY"/>
    <property type="match status" value="1"/>
</dbReference>
<dbReference type="Proteomes" id="UP000585474">
    <property type="component" value="Unassembled WGS sequence"/>
</dbReference>
<feature type="domain" description="Late embryogenesis abundant protein LEA-2 subgroup" evidence="6">
    <location>
        <begin position="90"/>
        <end position="184"/>
    </location>
</feature>
<evidence type="ECO:0000256" key="2">
    <source>
        <dbReference type="ARBA" id="ARBA00022692"/>
    </source>
</evidence>
<sequence length="222" mass="25055">MASPKTSEPSYYPLPSHQHHQNYVVYHPAVSRSRQSRPRIICTAAILLLAAAVYFLWPSDPDLNIARLRLDRIHIHTVPTFAVDATLRLTVKIINVDFYSIDYSWLVVSIGYRGKTLGFVTSDRGHVRGMASSYVDATLELEGVEVLSDVIMLVEDLARGSVPFDTVTEVRGRLGVFFFELPLKIVMENDCRGIAFSEELDLIFGTAIFKLYWMARSEASVR</sequence>
<keyword evidence="3 5" id="KW-1133">Transmembrane helix</keyword>
<protein>
    <submittedName>
        <fullName evidence="7">Late embryogenesis abundant (LEA) hydroxyproline-rich glycoprotein family</fullName>
    </submittedName>
</protein>
<dbReference type="EMBL" id="BJWL01000016">
    <property type="protein sequence ID" value="GFZ04151.1"/>
    <property type="molecule type" value="Genomic_DNA"/>
</dbReference>
<organism evidence="7 8">
    <name type="scientific">Actinidia rufa</name>
    <dbReference type="NCBI Taxonomy" id="165716"/>
    <lineage>
        <taxon>Eukaryota</taxon>
        <taxon>Viridiplantae</taxon>
        <taxon>Streptophyta</taxon>
        <taxon>Embryophyta</taxon>
        <taxon>Tracheophyta</taxon>
        <taxon>Spermatophyta</taxon>
        <taxon>Magnoliopsida</taxon>
        <taxon>eudicotyledons</taxon>
        <taxon>Gunneridae</taxon>
        <taxon>Pentapetalae</taxon>
        <taxon>asterids</taxon>
        <taxon>Ericales</taxon>
        <taxon>Actinidiaceae</taxon>
        <taxon>Actinidia</taxon>
    </lineage>
</organism>
<dbReference type="OrthoDB" id="1414122at2759"/>
<dbReference type="Pfam" id="PF03168">
    <property type="entry name" value="LEA_2"/>
    <property type="match status" value="1"/>
</dbReference>
<gene>
    <name evidence="7" type="ORF">Acr_16g0007750</name>
</gene>
<evidence type="ECO:0000256" key="4">
    <source>
        <dbReference type="ARBA" id="ARBA00023136"/>
    </source>
</evidence>
<evidence type="ECO:0000256" key="5">
    <source>
        <dbReference type="SAM" id="Phobius"/>
    </source>
</evidence>
<accession>A0A7J0FZM2</accession>
<dbReference type="GO" id="GO:0098542">
    <property type="term" value="P:defense response to other organism"/>
    <property type="evidence" value="ECO:0007669"/>
    <property type="project" value="InterPro"/>
</dbReference>
<keyword evidence="4 5" id="KW-0472">Membrane</keyword>
<feature type="transmembrane region" description="Helical" evidence="5">
    <location>
        <begin position="40"/>
        <end position="57"/>
    </location>
</feature>
<dbReference type="PANTHER" id="PTHR31234:SF69">
    <property type="entry name" value="EXPRESSED PROTEIN"/>
    <property type="match status" value="1"/>
</dbReference>
<dbReference type="InterPro" id="IPR004864">
    <property type="entry name" value="LEA_2"/>
</dbReference>
<evidence type="ECO:0000313" key="7">
    <source>
        <dbReference type="EMBL" id="GFZ04151.1"/>
    </source>
</evidence>
<keyword evidence="2 5" id="KW-0812">Transmembrane</keyword>
<dbReference type="GO" id="GO:0016020">
    <property type="term" value="C:membrane"/>
    <property type="evidence" value="ECO:0007669"/>
    <property type="project" value="UniProtKB-SubCell"/>
</dbReference>
<reference evidence="7 8" key="1">
    <citation type="submission" date="2019-07" db="EMBL/GenBank/DDBJ databases">
        <title>De Novo Assembly of kiwifruit Actinidia rufa.</title>
        <authorList>
            <person name="Sugita-Konishi S."/>
            <person name="Sato K."/>
            <person name="Mori E."/>
            <person name="Abe Y."/>
            <person name="Kisaki G."/>
            <person name="Hamano K."/>
            <person name="Suezawa K."/>
            <person name="Otani M."/>
            <person name="Fukuda T."/>
            <person name="Manabe T."/>
            <person name="Gomi K."/>
            <person name="Tabuchi M."/>
            <person name="Akimitsu K."/>
            <person name="Kataoka I."/>
        </authorList>
    </citation>
    <scope>NUCLEOTIDE SEQUENCE [LARGE SCALE GENOMIC DNA]</scope>
    <source>
        <strain evidence="8">cv. Fuchu</strain>
    </source>
</reference>
<evidence type="ECO:0000256" key="1">
    <source>
        <dbReference type="ARBA" id="ARBA00004167"/>
    </source>
</evidence>
<evidence type="ECO:0000313" key="8">
    <source>
        <dbReference type="Proteomes" id="UP000585474"/>
    </source>
</evidence>